<dbReference type="RefSeq" id="WP_282301685.1">
    <property type="nucleotide sequence ID" value="NZ_CP124616.1"/>
</dbReference>
<feature type="domain" description="MOSC" evidence="1">
    <location>
        <begin position="25"/>
        <end position="184"/>
    </location>
</feature>
<sequence>MPALKPTDHSAEVIWLGVVTTMDRQALLSETRDALDLRFDGIDGSVHGGWTRESCTRVKSQYPKGTEIRNERQLSIISEEELAQIAAKMGLDSIDPARLGANIVLRGIADFSHVPPSSRLQAPSGATVTVDMQNRPCQFPAKSIETVAPGLGKGFKPAAEGRRGVTAWVAREGLVKLGDQMRLHIPDQRAWRPEA</sequence>
<dbReference type="Proteomes" id="UP001241605">
    <property type="component" value="Chromosome"/>
</dbReference>
<dbReference type="PANTHER" id="PTHR36930">
    <property type="entry name" value="METAL-SULFUR CLUSTER BIOSYNTHESIS PROTEINS YUAD-RELATED"/>
    <property type="match status" value="1"/>
</dbReference>
<evidence type="ECO:0000313" key="3">
    <source>
        <dbReference type="Proteomes" id="UP001241605"/>
    </source>
</evidence>
<evidence type="ECO:0000313" key="2">
    <source>
        <dbReference type="EMBL" id="WGW05048.1"/>
    </source>
</evidence>
<dbReference type="Gene3D" id="2.40.33.20">
    <property type="entry name" value="PK beta-barrel domain-like"/>
    <property type="match status" value="1"/>
</dbReference>
<keyword evidence="3" id="KW-1185">Reference proteome</keyword>
<dbReference type="Pfam" id="PF03473">
    <property type="entry name" value="MOSC"/>
    <property type="match status" value="1"/>
</dbReference>
<dbReference type="EMBL" id="CP124616">
    <property type="protein sequence ID" value="WGW05048.1"/>
    <property type="molecule type" value="Genomic_DNA"/>
</dbReference>
<dbReference type="SUPFAM" id="SSF50800">
    <property type="entry name" value="PK beta-barrel domain-like"/>
    <property type="match status" value="1"/>
</dbReference>
<accession>A0ABY8QM11</accession>
<gene>
    <name evidence="2" type="ORF">QF118_05725</name>
</gene>
<dbReference type="InterPro" id="IPR052716">
    <property type="entry name" value="MOSC_domain"/>
</dbReference>
<proteinExistence type="predicted"/>
<name>A0ABY8QM11_9RHOB</name>
<reference evidence="2 3" key="1">
    <citation type="submission" date="2023-05" db="EMBL/GenBank/DDBJ databases">
        <title>YMD87, complete Genome.</title>
        <authorList>
            <person name="Zhang J."/>
            <person name="Xu X."/>
        </authorList>
    </citation>
    <scope>NUCLEOTIDE SEQUENCE [LARGE SCALE GENOMIC DNA]</scope>
    <source>
        <strain evidence="2 3">YMD87</strain>
    </source>
</reference>
<dbReference type="InterPro" id="IPR005302">
    <property type="entry name" value="MoCF_Sase_C"/>
</dbReference>
<dbReference type="PROSITE" id="PS51340">
    <property type="entry name" value="MOSC"/>
    <property type="match status" value="1"/>
</dbReference>
<dbReference type="InterPro" id="IPR011037">
    <property type="entry name" value="Pyrv_Knase-like_insert_dom_sf"/>
</dbReference>
<dbReference type="PANTHER" id="PTHR36930:SF1">
    <property type="entry name" value="MOSC DOMAIN-CONTAINING PROTEIN"/>
    <property type="match status" value="1"/>
</dbReference>
<organism evidence="2 3">
    <name type="scientific">Tropicibacter oceani</name>
    <dbReference type="NCBI Taxonomy" id="3058420"/>
    <lineage>
        <taxon>Bacteria</taxon>
        <taxon>Pseudomonadati</taxon>
        <taxon>Pseudomonadota</taxon>
        <taxon>Alphaproteobacteria</taxon>
        <taxon>Rhodobacterales</taxon>
        <taxon>Roseobacteraceae</taxon>
        <taxon>Tropicibacter</taxon>
    </lineage>
</organism>
<protein>
    <submittedName>
        <fullName evidence="2">MOSC domain-containing protein</fullName>
    </submittedName>
</protein>
<evidence type="ECO:0000259" key="1">
    <source>
        <dbReference type="PROSITE" id="PS51340"/>
    </source>
</evidence>